<evidence type="ECO:0000256" key="3">
    <source>
        <dbReference type="ARBA" id="ARBA00022989"/>
    </source>
</evidence>
<evidence type="ECO:0000313" key="6">
    <source>
        <dbReference type="EMBL" id="SUU89609.1"/>
    </source>
</evidence>
<dbReference type="GO" id="GO:0012505">
    <property type="term" value="C:endomembrane system"/>
    <property type="evidence" value="ECO:0007669"/>
    <property type="project" value="UniProtKB-SubCell"/>
</dbReference>
<evidence type="ECO:0000256" key="2">
    <source>
        <dbReference type="ARBA" id="ARBA00022692"/>
    </source>
</evidence>
<protein>
    <submittedName>
        <fullName evidence="6">VIT family</fullName>
    </submittedName>
</protein>
<keyword evidence="4 5" id="KW-0472">Membrane</keyword>
<proteinExistence type="predicted"/>
<dbReference type="GO" id="GO:0005384">
    <property type="term" value="F:manganese ion transmembrane transporter activity"/>
    <property type="evidence" value="ECO:0007669"/>
    <property type="project" value="InterPro"/>
</dbReference>
<keyword evidence="2 5" id="KW-0812">Transmembrane</keyword>
<feature type="transmembrane region" description="Helical" evidence="5">
    <location>
        <begin position="224"/>
        <end position="245"/>
    </location>
</feature>
<dbReference type="GO" id="GO:0030026">
    <property type="term" value="P:intracellular manganese ion homeostasis"/>
    <property type="evidence" value="ECO:0007669"/>
    <property type="project" value="InterPro"/>
</dbReference>
<dbReference type="Pfam" id="PF01988">
    <property type="entry name" value="VIT1"/>
    <property type="match status" value="1"/>
</dbReference>
<dbReference type="PANTHER" id="PTHR31851">
    <property type="entry name" value="FE(2+)/MN(2+) TRANSPORTER PCL1"/>
    <property type="match status" value="1"/>
</dbReference>
<evidence type="ECO:0000256" key="1">
    <source>
        <dbReference type="ARBA" id="ARBA00004127"/>
    </source>
</evidence>
<sequence>MSECCDLLDGARRDVMSRLHTENHLVSRVGWLRAAVLGANDGIVSTASLIVGVAAAHAAAADVLVAGVAGLVAGAMSMAAGEYVSVSSQSDTEQADLAREKRELVTQPDFERQELAGIYVARGVEPNLALQVADQLMAKDALGAHARDELGISEVTTARPIQAALASAAAFSVGAAMPLAMVLVSPASWLAAIVSVASLLFLAVLGAIGAKAGGANVLRATVRVTFWGALAMALTAGIGAMVGTAI</sequence>
<evidence type="ECO:0000313" key="7">
    <source>
        <dbReference type="Proteomes" id="UP000254701"/>
    </source>
</evidence>
<feature type="transmembrane region" description="Helical" evidence="5">
    <location>
        <begin position="189"/>
        <end position="212"/>
    </location>
</feature>
<comment type="subcellular location">
    <subcellularLocation>
        <location evidence="1">Endomembrane system</location>
        <topology evidence="1">Multi-pass membrane protein</topology>
    </subcellularLocation>
</comment>
<feature type="transmembrane region" description="Helical" evidence="5">
    <location>
        <begin position="163"/>
        <end position="183"/>
    </location>
</feature>
<reference evidence="6 7" key="1">
    <citation type="submission" date="2018-06" db="EMBL/GenBank/DDBJ databases">
        <authorList>
            <consortium name="Pathogen Informatics"/>
            <person name="Doyle S."/>
        </authorList>
    </citation>
    <scope>NUCLEOTIDE SEQUENCE [LARGE SCALE GENOMIC DNA]</scope>
    <source>
        <strain evidence="6 7">NCTC10684</strain>
    </source>
</reference>
<dbReference type="AlphaFoldDB" id="A0A380WKQ3"/>
<gene>
    <name evidence="6" type="ORF">NCTC10684_02850</name>
</gene>
<evidence type="ECO:0000256" key="4">
    <source>
        <dbReference type="ARBA" id="ARBA00023136"/>
    </source>
</evidence>
<dbReference type="EMBL" id="UFSM01000001">
    <property type="protein sequence ID" value="SUU89609.1"/>
    <property type="molecule type" value="Genomic_DNA"/>
</dbReference>
<accession>A0A380WKQ3</accession>
<keyword evidence="3 5" id="KW-1133">Transmembrane helix</keyword>
<organism evidence="6 7">
    <name type="scientific">Aminobacter aminovorans</name>
    <name type="common">Chelatobacter heintzii</name>
    <dbReference type="NCBI Taxonomy" id="83263"/>
    <lineage>
        <taxon>Bacteria</taxon>
        <taxon>Pseudomonadati</taxon>
        <taxon>Pseudomonadota</taxon>
        <taxon>Alphaproteobacteria</taxon>
        <taxon>Hyphomicrobiales</taxon>
        <taxon>Phyllobacteriaceae</taxon>
        <taxon>Aminobacter</taxon>
    </lineage>
</organism>
<dbReference type="Proteomes" id="UP000254701">
    <property type="component" value="Unassembled WGS sequence"/>
</dbReference>
<dbReference type="CDD" id="cd02432">
    <property type="entry name" value="Nodulin-21_like_1"/>
    <property type="match status" value="1"/>
</dbReference>
<name>A0A380WKQ3_AMIAI</name>
<dbReference type="InterPro" id="IPR008217">
    <property type="entry name" value="Ccc1_fam"/>
</dbReference>
<evidence type="ECO:0000256" key="5">
    <source>
        <dbReference type="SAM" id="Phobius"/>
    </source>
</evidence>